<reference evidence="2" key="3">
    <citation type="submission" date="2012-06" db="EMBL/GenBank/DDBJ databases">
        <authorList>
            <person name="Yu Y."/>
            <person name="Currie J."/>
            <person name="Lomeli R."/>
            <person name="Angelova A."/>
            <person name="Collura K."/>
            <person name="Wissotski M."/>
            <person name="Campos D."/>
            <person name="Kudrna D."/>
            <person name="Golser W."/>
            <person name="Ashely E."/>
            <person name="Descour A."/>
            <person name="Fernandes J."/>
            <person name="Soderlund C."/>
            <person name="Walbot V."/>
        </authorList>
    </citation>
    <scope>NUCLEOTIDE SEQUENCE</scope>
    <source>
        <strain evidence="2">B73</strain>
    </source>
</reference>
<evidence type="ECO:0000256" key="1">
    <source>
        <dbReference type="SAM" id="MobiDB-lite"/>
    </source>
</evidence>
<accession>B8A219</accession>
<reference evidence="3" key="5">
    <citation type="submission" date="2021-05" db="UniProtKB">
        <authorList>
            <consortium name="EnsemblPlants"/>
        </authorList>
    </citation>
    <scope>IDENTIFICATION</scope>
    <source>
        <strain evidence="3">cv. B73</strain>
    </source>
</reference>
<keyword evidence="4" id="KW-1185">Reference proteome</keyword>
<feature type="region of interest" description="Disordered" evidence="1">
    <location>
        <begin position="1"/>
        <end position="64"/>
    </location>
</feature>
<sequence length="136" mass="14496">MNGSGPSARLLDGAGAHPGGGGHPPRRLLRVPRGLRRPTVRPPPPVDAPRRHLKPSARPPARGVLPLALCSVRTPRHTHTHTHTESAVLIAKGTCSSKDRYTDRGGGFTVARGRRREEVVGEEAVDVVVQVVLGVE</sequence>
<dbReference type="Gramene" id="Zm00001eb286300_T001">
    <property type="protein sequence ID" value="Zm00001eb286300_P001"/>
    <property type="gene ID" value="Zm00001eb286300"/>
</dbReference>
<evidence type="ECO:0000313" key="2">
    <source>
        <dbReference type="EMBL" id="ACL54218.1"/>
    </source>
</evidence>
<dbReference type="AlphaFoldDB" id="B8A219"/>
<dbReference type="Proteomes" id="UP000007305">
    <property type="component" value="Chromosome 6"/>
</dbReference>
<evidence type="ECO:0000313" key="4">
    <source>
        <dbReference type="Proteomes" id="UP000007305"/>
    </source>
</evidence>
<organism evidence="2">
    <name type="scientific">Zea mays</name>
    <name type="common">Maize</name>
    <dbReference type="NCBI Taxonomy" id="4577"/>
    <lineage>
        <taxon>Eukaryota</taxon>
        <taxon>Viridiplantae</taxon>
        <taxon>Streptophyta</taxon>
        <taxon>Embryophyta</taxon>
        <taxon>Tracheophyta</taxon>
        <taxon>Spermatophyta</taxon>
        <taxon>Magnoliopsida</taxon>
        <taxon>Liliopsida</taxon>
        <taxon>Poales</taxon>
        <taxon>Poaceae</taxon>
        <taxon>PACMAD clade</taxon>
        <taxon>Panicoideae</taxon>
        <taxon>Andropogonodae</taxon>
        <taxon>Andropogoneae</taxon>
        <taxon>Tripsacinae</taxon>
        <taxon>Zea</taxon>
    </lineage>
</organism>
<dbReference type="EMBL" id="BT055611">
    <property type="protein sequence ID" value="ACL54218.1"/>
    <property type="molecule type" value="mRNA"/>
</dbReference>
<dbReference type="EnsemblPlants" id="Zm00001eb286300_T001">
    <property type="protein sequence ID" value="Zm00001eb286300_P001"/>
    <property type="gene ID" value="Zm00001eb286300"/>
</dbReference>
<reference evidence="2" key="1">
    <citation type="journal article" date="2009" name="PLoS Genet.">
        <title>Sequencing, mapping, and analysis of 27,455 maize full-length cDNAs.</title>
        <authorList>
            <person name="Soderlund C."/>
            <person name="Descour A."/>
            <person name="Kudrna D."/>
            <person name="Bomhoff M."/>
            <person name="Boyd L."/>
            <person name="Currie J."/>
            <person name="Angelova A."/>
            <person name="Collura K."/>
            <person name="Wissotski M."/>
            <person name="Ashley E."/>
            <person name="Morrow D."/>
            <person name="Fernandes J."/>
            <person name="Walbot V."/>
            <person name="Yu Y."/>
        </authorList>
    </citation>
    <scope>NUCLEOTIDE SEQUENCE</scope>
    <source>
        <strain evidence="2">B73</strain>
    </source>
</reference>
<reference evidence="3" key="4">
    <citation type="submission" date="2019-07" db="EMBL/GenBank/DDBJ databases">
        <authorList>
            <person name="Seetharam A."/>
            <person name="Woodhouse M."/>
            <person name="Cannon E."/>
        </authorList>
    </citation>
    <scope>NUCLEOTIDE SEQUENCE [LARGE SCALE GENOMIC DNA]</scope>
    <source>
        <strain evidence="3">cv. B73</strain>
    </source>
</reference>
<evidence type="ECO:0000313" key="3">
    <source>
        <dbReference type="EnsemblPlants" id="Zm00001eb286300_P001"/>
    </source>
</evidence>
<reference evidence="4" key="2">
    <citation type="journal article" date="2009" name="Science">
        <title>The B73 maize genome: complexity, diversity, and dynamics.</title>
        <authorList>
            <person name="Schnable P.S."/>
            <person name="Ware D."/>
            <person name="Fulton R.S."/>
            <person name="Stein J.C."/>
            <person name="Wei F."/>
            <person name="Pasternak S."/>
            <person name="Liang C."/>
            <person name="Zhang J."/>
            <person name="Fulton L."/>
            <person name="Graves T.A."/>
            <person name="Minx P."/>
            <person name="Reily A.D."/>
            <person name="Courtney L."/>
            <person name="Kruchowski S.S."/>
            <person name="Tomlinson C."/>
            <person name="Strong C."/>
            <person name="Delehaunty K."/>
            <person name="Fronick C."/>
            <person name="Courtney B."/>
            <person name="Rock S.M."/>
            <person name="Belter E."/>
            <person name="Du F."/>
            <person name="Kim K."/>
            <person name="Abbott R.M."/>
            <person name="Cotton M."/>
            <person name="Levy A."/>
            <person name="Marchetto P."/>
            <person name="Ochoa K."/>
            <person name="Jackson S.M."/>
            <person name="Gillam B."/>
            <person name="Chen W."/>
            <person name="Yan L."/>
            <person name="Higginbotham J."/>
            <person name="Cardenas M."/>
            <person name="Waligorski J."/>
            <person name="Applebaum E."/>
            <person name="Phelps L."/>
            <person name="Falcone J."/>
            <person name="Kanchi K."/>
            <person name="Thane T."/>
            <person name="Scimone A."/>
            <person name="Thane N."/>
            <person name="Henke J."/>
            <person name="Wang T."/>
            <person name="Ruppert J."/>
            <person name="Shah N."/>
            <person name="Rotter K."/>
            <person name="Hodges J."/>
            <person name="Ingenthron E."/>
            <person name="Cordes M."/>
            <person name="Kohlberg S."/>
            <person name="Sgro J."/>
            <person name="Delgado B."/>
            <person name="Mead K."/>
            <person name="Chinwalla A."/>
            <person name="Leonard S."/>
            <person name="Crouse K."/>
            <person name="Collura K."/>
            <person name="Kudrna D."/>
            <person name="Currie J."/>
            <person name="He R."/>
            <person name="Angelova A."/>
            <person name="Rajasekar S."/>
            <person name="Mueller T."/>
            <person name="Lomeli R."/>
            <person name="Scara G."/>
            <person name="Ko A."/>
            <person name="Delaney K."/>
            <person name="Wissotski M."/>
            <person name="Lopez G."/>
            <person name="Campos D."/>
            <person name="Braidotti M."/>
            <person name="Ashley E."/>
            <person name="Golser W."/>
            <person name="Kim H."/>
            <person name="Lee S."/>
            <person name="Lin J."/>
            <person name="Dujmic Z."/>
            <person name="Kim W."/>
            <person name="Talag J."/>
            <person name="Zuccolo A."/>
            <person name="Fan C."/>
            <person name="Sebastian A."/>
            <person name="Kramer M."/>
            <person name="Spiegel L."/>
            <person name="Nascimento L."/>
            <person name="Zutavern T."/>
            <person name="Miller B."/>
            <person name="Ambroise C."/>
            <person name="Muller S."/>
            <person name="Spooner W."/>
            <person name="Narechania A."/>
            <person name="Ren L."/>
            <person name="Wei S."/>
            <person name="Kumari S."/>
            <person name="Faga B."/>
            <person name="Levy M.J."/>
            <person name="McMahan L."/>
            <person name="Van Buren P."/>
            <person name="Vaughn M.W."/>
            <person name="Ying K."/>
            <person name="Yeh C.-T."/>
            <person name="Emrich S.J."/>
            <person name="Jia Y."/>
            <person name="Kalyanaraman A."/>
            <person name="Hsia A.-P."/>
            <person name="Barbazuk W.B."/>
            <person name="Baucom R.S."/>
            <person name="Brutnell T.P."/>
            <person name="Carpita N.C."/>
            <person name="Chaparro C."/>
            <person name="Chia J.-M."/>
            <person name="Deragon J.-M."/>
            <person name="Estill J.C."/>
            <person name="Fu Y."/>
            <person name="Jeddeloh J.A."/>
            <person name="Han Y."/>
            <person name="Lee H."/>
            <person name="Li P."/>
            <person name="Lisch D.R."/>
            <person name="Liu S."/>
            <person name="Liu Z."/>
            <person name="Nagel D.H."/>
            <person name="McCann M.C."/>
            <person name="SanMiguel P."/>
            <person name="Myers A.M."/>
            <person name="Nettleton D."/>
            <person name="Nguyen J."/>
            <person name="Penning B.W."/>
            <person name="Ponnala L."/>
            <person name="Schneider K.L."/>
            <person name="Schwartz D.C."/>
            <person name="Sharma A."/>
            <person name="Soderlund C."/>
            <person name="Springer N.M."/>
            <person name="Sun Q."/>
            <person name="Wang H."/>
            <person name="Waterman M."/>
            <person name="Westerman R."/>
            <person name="Wolfgruber T.K."/>
            <person name="Yang L."/>
            <person name="Yu Y."/>
            <person name="Zhang L."/>
            <person name="Zhou S."/>
            <person name="Zhu Q."/>
            <person name="Bennetzen J.L."/>
            <person name="Dawe R.K."/>
            <person name="Jiang J."/>
            <person name="Jiang N."/>
            <person name="Presting G.G."/>
            <person name="Wessler S.R."/>
            <person name="Aluru S."/>
            <person name="Martienssen R.A."/>
            <person name="Clifton S.W."/>
            <person name="McCombie W.R."/>
            <person name="Wing R.A."/>
            <person name="Wilson R.K."/>
        </authorList>
    </citation>
    <scope>NUCLEOTIDE SEQUENCE [LARGE SCALE GENOMIC DNA]</scope>
    <source>
        <strain evidence="4">cv. B73</strain>
    </source>
</reference>
<feature type="compositionally biased region" description="Basic residues" evidence="1">
    <location>
        <begin position="24"/>
        <end position="39"/>
    </location>
</feature>
<protein>
    <submittedName>
        <fullName evidence="2 3">Uncharacterized protein</fullName>
    </submittedName>
</protein>
<proteinExistence type="evidence at transcript level"/>
<name>B8A219_MAIZE</name>